<evidence type="ECO:0000313" key="3">
    <source>
        <dbReference type="EMBL" id="MDO7881420.1"/>
    </source>
</evidence>
<organism evidence="3 4">
    <name type="scientific">Antiquaquibacter soli</name>
    <dbReference type="NCBI Taxonomy" id="3064523"/>
    <lineage>
        <taxon>Bacteria</taxon>
        <taxon>Bacillati</taxon>
        <taxon>Actinomycetota</taxon>
        <taxon>Actinomycetes</taxon>
        <taxon>Micrococcales</taxon>
        <taxon>Microbacteriaceae</taxon>
        <taxon>Antiquaquibacter</taxon>
    </lineage>
</organism>
<dbReference type="Pfam" id="PF13400">
    <property type="entry name" value="Tad"/>
    <property type="match status" value="1"/>
</dbReference>
<proteinExistence type="predicted"/>
<feature type="domain" description="Putative Flp pilus-assembly TadG-like N-terminal" evidence="2">
    <location>
        <begin position="11"/>
        <end position="56"/>
    </location>
</feature>
<name>A0ABT9BK75_9MICO</name>
<dbReference type="Proteomes" id="UP001241072">
    <property type="component" value="Unassembled WGS sequence"/>
</dbReference>
<keyword evidence="1" id="KW-0812">Transmembrane</keyword>
<accession>A0ABT9BK75</accession>
<evidence type="ECO:0000313" key="4">
    <source>
        <dbReference type="Proteomes" id="UP001241072"/>
    </source>
</evidence>
<gene>
    <name evidence="3" type="ORF">Q5716_04180</name>
</gene>
<keyword evidence="1" id="KW-0472">Membrane</keyword>
<dbReference type="EMBL" id="JAUQUB010000001">
    <property type="protein sequence ID" value="MDO7881420.1"/>
    <property type="molecule type" value="Genomic_DNA"/>
</dbReference>
<keyword evidence="1" id="KW-1133">Transmembrane helix</keyword>
<sequence>MTRRRPSDDEGSILPLIAFCTAFALALILLVVAATSLYLERKRLLTLADGAALVGAEAFQLDDVLSPSGAVHLDLDDAAVRDAVESYLAGMPADEFDGLRLERAESLDGRSATVRLSAQWSPPVLSVLVPSGIRIDVETSARSVFG</sequence>
<protein>
    <submittedName>
        <fullName evidence="3">Pilus assembly protein TadG-related protein</fullName>
    </submittedName>
</protein>
<keyword evidence="4" id="KW-1185">Reference proteome</keyword>
<comment type="caution">
    <text evidence="3">The sequence shown here is derived from an EMBL/GenBank/DDBJ whole genome shotgun (WGS) entry which is preliminary data.</text>
</comment>
<reference evidence="3 4" key="1">
    <citation type="submission" date="2023-07" db="EMBL/GenBank/DDBJ databases">
        <title>Protaetiibacter sp. nov WY-16 isolated from soil.</title>
        <authorList>
            <person name="Liu B."/>
            <person name="Wan Y."/>
        </authorList>
    </citation>
    <scope>NUCLEOTIDE SEQUENCE [LARGE SCALE GENOMIC DNA]</scope>
    <source>
        <strain evidence="3 4">WY-16</strain>
    </source>
</reference>
<feature type="transmembrane region" description="Helical" evidence="1">
    <location>
        <begin position="12"/>
        <end position="39"/>
    </location>
</feature>
<dbReference type="RefSeq" id="WP_305001830.1">
    <property type="nucleotide sequence ID" value="NZ_JAUQUB010000001.1"/>
</dbReference>
<dbReference type="InterPro" id="IPR028087">
    <property type="entry name" value="Tad_N"/>
</dbReference>
<evidence type="ECO:0000256" key="1">
    <source>
        <dbReference type="SAM" id="Phobius"/>
    </source>
</evidence>
<evidence type="ECO:0000259" key="2">
    <source>
        <dbReference type="Pfam" id="PF13400"/>
    </source>
</evidence>